<dbReference type="OMA" id="GSMPVCH"/>
<gene>
    <name evidence="2" type="ORF">ACLA_093070</name>
</gene>
<dbReference type="AlphaFoldDB" id="A1CFF9"/>
<dbReference type="PANTHER" id="PTHR31970">
    <property type="match status" value="1"/>
</dbReference>
<evidence type="ECO:0000313" key="3">
    <source>
        <dbReference type="Proteomes" id="UP000006701"/>
    </source>
</evidence>
<feature type="transmembrane region" description="Helical" evidence="1">
    <location>
        <begin position="303"/>
        <end position="325"/>
    </location>
</feature>
<dbReference type="InterPro" id="IPR031563">
    <property type="entry name" value="MOT1/MOT2"/>
</dbReference>
<feature type="transmembrane region" description="Helical" evidence="1">
    <location>
        <begin position="50"/>
        <end position="74"/>
    </location>
</feature>
<feature type="transmembrane region" description="Helical" evidence="1">
    <location>
        <begin position="387"/>
        <end position="417"/>
    </location>
</feature>
<dbReference type="RefSeq" id="XP_001273034.1">
    <property type="nucleotide sequence ID" value="XM_001273033.1"/>
</dbReference>
<dbReference type="PANTHER" id="PTHR31970:SF9">
    <property type="entry name" value="MOLYBDATE TRANSPORTER 2"/>
    <property type="match status" value="1"/>
</dbReference>
<dbReference type="Proteomes" id="UP000006701">
    <property type="component" value="Unassembled WGS sequence"/>
</dbReference>
<keyword evidence="1" id="KW-0472">Membrane</keyword>
<proteinExistence type="predicted"/>
<dbReference type="KEGG" id="act:ACLA_093070"/>
<keyword evidence="3" id="KW-1185">Reference proteome</keyword>
<dbReference type="VEuPathDB" id="FungiDB:ACLA_093070"/>
<dbReference type="HOGENOM" id="CLU_032158_1_1_1"/>
<dbReference type="GO" id="GO:0015098">
    <property type="term" value="F:molybdate ion transmembrane transporter activity"/>
    <property type="evidence" value="ECO:0007669"/>
    <property type="project" value="InterPro"/>
</dbReference>
<dbReference type="OrthoDB" id="5402974at2759"/>
<evidence type="ECO:0000256" key="1">
    <source>
        <dbReference type="SAM" id="Phobius"/>
    </source>
</evidence>
<feature type="transmembrane region" description="Helical" evidence="1">
    <location>
        <begin position="21"/>
        <end position="44"/>
    </location>
</feature>
<name>A1CFF9_ASPCL</name>
<keyword evidence="1" id="KW-1133">Transmembrane helix</keyword>
<protein>
    <submittedName>
        <fullName evidence="2">Sulfate transporter, putative</fullName>
    </submittedName>
</protein>
<dbReference type="EMBL" id="DS027052">
    <property type="protein sequence ID" value="EAW11608.1"/>
    <property type="molecule type" value="Genomic_DNA"/>
</dbReference>
<feature type="transmembrane region" description="Helical" evidence="1">
    <location>
        <begin position="181"/>
        <end position="199"/>
    </location>
</feature>
<accession>A1CFF9</accession>
<dbReference type="GeneID" id="4704919"/>
<organism evidence="2 3">
    <name type="scientific">Aspergillus clavatus (strain ATCC 1007 / CBS 513.65 / DSM 816 / NCTC 3887 / NRRL 1 / QM 1276 / 107)</name>
    <dbReference type="NCBI Taxonomy" id="344612"/>
    <lineage>
        <taxon>Eukaryota</taxon>
        <taxon>Fungi</taxon>
        <taxon>Dikarya</taxon>
        <taxon>Ascomycota</taxon>
        <taxon>Pezizomycotina</taxon>
        <taxon>Eurotiomycetes</taxon>
        <taxon>Eurotiomycetidae</taxon>
        <taxon>Eurotiales</taxon>
        <taxon>Aspergillaceae</taxon>
        <taxon>Aspergillus</taxon>
        <taxon>Aspergillus subgen. Fumigati</taxon>
    </lineage>
</organism>
<keyword evidence="1" id="KW-0812">Transmembrane</keyword>
<evidence type="ECO:0000313" key="2">
    <source>
        <dbReference type="EMBL" id="EAW11608.1"/>
    </source>
</evidence>
<sequence>MAVDSFRKIWSHNLKTFRDHYVSEISGCLGDLGTFLPIAIALAVNGTISLSSTLIFSGIFNILTGLFFGIPLPVQPMKAIAAVAIARSFSNGTIAAAGIFVGACVFVFSVTGLLHWFAEVIPIPVIKGIQVGAGLSLVIASANNTLSTLGWIHPSWADNRLWAIAAFVCLLLTNIYRRVPYALIVFALGLTFAIIRSALEFELPSLEIWHPFVVVPGPIEWKVGALDAGIGQIPLTTLNSIVAVVHLAGDLLPRIKTPSITAIGLSVAGMNLVGCWFGAMPVCHGSGGLAAQYRFGARSGSSVIFLGILKLLIGIFFGETLVGLLGRFPSALLGVMVIAAGLELVSAGESLNTTGARDIARVGEGLTGDGEQEIGPMLSDIERKRRWTVMMVTVGLLVGFKNDAIGFVAGMLCHWVLQLPWILDRARDRWSEGRIRV</sequence>
<dbReference type="eggNOG" id="ENOG502QRGR">
    <property type="taxonomic scope" value="Eukaryota"/>
</dbReference>
<reference evidence="2 3" key="1">
    <citation type="journal article" date="2008" name="PLoS Genet.">
        <title>Genomic islands in the pathogenic filamentous fungus Aspergillus fumigatus.</title>
        <authorList>
            <person name="Fedorova N.D."/>
            <person name="Khaldi N."/>
            <person name="Joardar V.S."/>
            <person name="Maiti R."/>
            <person name="Amedeo P."/>
            <person name="Anderson M.J."/>
            <person name="Crabtree J."/>
            <person name="Silva J.C."/>
            <person name="Badger J.H."/>
            <person name="Albarraq A."/>
            <person name="Angiuoli S."/>
            <person name="Bussey H."/>
            <person name="Bowyer P."/>
            <person name="Cotty P.J."/>
            <person name="Dyer P.S."/>
            <person name="Egan A."/>
            <person name="Galens K."/>
            <person name="Fraser-Liggett C.M."/>
            <person name="Haas B.J."/>
            <person name="Inman J.M."/>
            <person name="Kent R."/>
            <person name="Lemieux S."/>
            <person name="Malavazi I."/>
            <person name="Orvis J."/>
            <person name="Roemer T."/>
            <person name="Ronning C.M."/>
            <person name="Sundaram J.P."/>
            <person name="Sutton G."/>
            <person name="Turner G."/>
            <person name="Venter J.C."/>
            <person name="White O.R."/>
            <person name="Whitty B.R."/>
            <person name="Youngman P."/>
            <person name="Wolfe K.H."/>
            <person name="Goldman G.H."/>
            <person name="Wortman J.R."/>
            <person name="Jiang B."/>
            <person name="Denning D.W."/>
            <person name="Nierman W.C."/>
        </authorList>
    </citation>
    <scope>NUCLEOTIDE SEQUENCE [LARGE SCALE GENOMIC DNA]</scope>
    <source>
        <strain evidence="3">ATCC 1007 / CBS 513.65 / DSM 816 / NCTC 3887 / NRRL 1</strain>
    </source>
</reference>
<feature type="transmembrane region" description="Helical" evidence="1">
    <location>
        <begin position="94"/>
        <end position="118"/>
    </location>
</feature>
<feature type="transmembrane region" description="Helical" evidence="1">
    <location>
        <begin position="331"/>
        <end position="351"/>
    </location>
</feature>
<dbReference type="Pfam" id="PF16983">
    <property type="entry name" value="MFS_MOT1"/>
    <property type="match status" value="2"/>
</dbReference>
<feature type="transmembrane region" description="Helical" evidence="1">
    <location>
        <begin position="260"/>
        <end position="282"/>
    </location>
</feature>